<dbReference type="SUPFAM" id="SSF55681">
    <property type="entry name" value="Class II aaRS and biotin synthetases"/>
    <property type="match status" value="1"/>
</dbReference>
<dbReference type="PRINTS" id="PR01043">
    <property type="entry name" value="TRNASYNTHGLY"/>
</dbReference>
<dbReference type="PANTHER" id="PTHR10745">
    <property type="entry name" value="GLYCYL-TRNA SYNTHETASE/DNA POLYMERASE SUBUNIT GAMMA-2"/>
    <property type="match status" value="1"/>
</dbReference>
<dbReference type="EMBL" id="DF836291">
    <property type="protein sequence ID" value="GAN00750.1"/>
    <property type="molecule type" value="Genomic_DNA"/>
</dbReference>
<dbReference type="GO" id="GO:0004820">
    <property type="term" value="F:glycine-tRNA ligase activity"/>
    <property type="evidence" value="ECO:0007669"/>
    <property type="project" value="TreeGrafter"/>
</dbReference>
<evidence type="ECO:0000259" key="5">
    <source>
        <dbReference type="PROSITE" id="PS50862"/>
    </source>
</evidence>
<dbReference type="InterPro" id="IPR036621">
    <property type="entry name" value="Anticodon-bd_dom_sf"/>
</dbReference>
<dbReference type="Pfam" id="PF03129">
    <property type="entry name" value="HGTP_anticodon"/>
    <property type="match status" value="1"/>
</dbReference>
<keyword evidence="7" id="KW-1185">Reference proteome</keyword>
<accession>A0A0C9LPE7</accession>
<evidence type="ECO:0000313" key="7">
    <source>
        <dbReference type="Proteomes" id="UP000053815"/>
    </source>
</evidence>
<keyword evidence="4 6" id="KW-0030">Aminoacyl-tRNA synthetase</keyword>
<dbReference type="STRING" id="91626.A0A0C9LPE7"/>
<dbReference type="PROSITE" id="PS50862">
    <property type="entry name" value="AA_TRNA_LIGASE_II"/>
    <property type="match status" value="1"/>
</dbReference>
<dbReference type="PANTHER" id="PTHR10745:SF8">
    <property type="entry name" value="DNA POLYMERASE SUBUNIT GAMMA-2, MITOCHONDRIAL"/>
    <property type="match status" value="1"/>
</dbReference>
<dbReference type="AlphaFoldDB" id="A0A0C9LPE7"/>
<dbReference type="GO" id="GO:0006426">
    <property type="term" value="P:glycyl-tRNA aminoacylation"/>
    <property type="evidence" value="ECO:0007669"/>
    <property type="project" value="TreeGrafter"/>
</dbReference>
<evidence type="ECO:0000313" key="6">
    <source>
        <dbReference type="EMBL" id="GAN00750.1"/>
    </source>
</evidence>
<keyword evidence="1" id="KW-0436">Ligase</keyword>
<dbReference type="Gene3D" id="3.30.930.10">
    <property type="entry name" value="Bira Bifunctional Protein, Domain 2"/>
    <property type="match status" value="1"/>
</dbReference>
<organism evidence="6">
    <name type="scientific">Mucor ambiguus</name>
    <dbReference type="NCBI Taxonomy" id="91626"/>
    <lineage>
        <taxon>Eukaryota</taxon>
        <taxon>Fungi</taxon>
        <taxon>Fungi incertae sedis</taxon>
        <taxon>Mucoromycota</taxon>
        <taxon>Mucoromycotina</taxon>
        <taxon>Mucoromycetes</taxon>
        <taxon>Mucorales</taxon>
        <taxon>Mucorineae</taxon>
        <taxon>Mucoraceae</taxon>
        <taxon>Mucor</taxon>
    </lineage>
</organism>
<reference evidence="6" key="1">
    <citation type="submission" date="2014-09" db="EMBL/GenBank/DDBJ databases">
        <title>Draft genome sequence of an oleaginous Mucoromycotina fungus Mucor ambiguus NBRC6742.</title>
        <authorList>
            <person name="Takeda I."/>
            <person name="Yamane N."/>
            <person name="Morita T."/>
            <person name="Tamano K."/>
            <person name="Machida M."/>
            <person name="Baker S."/>
            <person name="Koike H."/>
        </authorList>
    </citation>
    <scope>NUCLEOTIDE SEQUENCE</scope>
    <source>
        <strain evidence="6">NBRC 6742</strain>
    </source>
</reference>
<dbReference type="SUPFAM" id="SSF52954">
    <property type="entry name" value="Class II aaRS ABD-related"/>
    <property type="match status" value="1"/>
</dbReference>
<dbReference type="NCBIfam" id="NF003211">
    <property type="entry name" value="PRK04173.1"/>
    <property type="match status" value="1"/>
</dbReference>
<evidence type="ECO:0000256" key="1">
    <source>
        <dbReference type="ARBA" id="ARBA00022598"/>
    </source>
</evidence>
<dbReference type="Proteomes" id="UP000053815">
    <property type="component" value="Unassembled WGS sequence"/>
</dbReference>
<dbReference type="Pfam" id="PF00587">
    <property type="entry name" value="tRNA-synt_2b"/>
    <property type="match status" value="1"/>
</dbReference>
<dbReference type="InterPro" id="IPR002314">
    <property type="entry name" value="aa-tRNA-synt_IIb"/>
</dbReference>
<keyword evidence="2" id="KW-0547">Nucleotide-binding</keyword>
<dbReference type="InterPro" id="IPR027031">
    <property type="entry name" value="Gly-tRNA_synthase/POLG2"/>
</dbReference>
<dbReference type="GO" id="GO:0005737">
    <property type="term" value="C:cytoplasm"/>
    <property type="evidence" value="ECO:0007669"/>
    <property type="project" value="TreeGrafter"/>
</dbReference>
<evidence type="ECO:0000256" key="4">
    <source>
        <dbReference type="ARBA" id="ARBA00023146"/>
    </source>
</evidence>
<keyword evidence="3" id="KW-0067">ATP-binding</keyword>
<dbReference type="InterPro" id="IPR045864">
    <property type="entry name" value="aa-tRNA-synth_II/BPL/LPL"/>
</dbReference>
<dbReference type="GO" id="GO:0005524">
    <property type="term" value="F:ATP binding"/>
    <property type="evidence" value="ECO:0007669"/>
    <property type="project" value="UniProtKB-KW"/>
</dbReference>
<dbReference type="Gene3D" id="3.40.50.800">
    <property type="entry name" value="Anticodon-binding domain"/>
    <property type="match status" value="1"/>
</dbReference>
<gene>
    <name evidence="6" type="ORF">MAM1_0002c00172</name>
</gene>
<proteinExistence type="predicted"/>
<name>A0A0C9LPE7_9FUNG</name>
<dbReference type="InterPro" id="IPR004154">
    <property type="entry name" value="Anticodon-bd"/>
</dbReference>
<feature type="domain" description="Aminoacyl-transfer RNA synthetases class-II family profile" evidence="5">
    <location>
        <begin position="246"/>
        <end position="457"/>
    </location>
</feature>
<evidence type="ECO:0000256" key="2">
    <source>
        <dbReference type="ARBA" id="ARBA00022741"/>
    </source>
</evidence>
<dbReference type="InterPro" id="IPR006195">
    <property type="entry name" value="aa-tRNA-synth_II"/>
</dbReference>
<dbReference type="OrthoDB" id="57698at2759"/>
<protein>
    <submittedName>
        <fullName evidence="6">Glycyl-tRNA synthetase</fullName>
    </submittedName>
</protein>
<sequence length="575" mass="66051">MAHKFRTLLDLCRRRGFLYQSAEIYGGLRGAYDYGPLGVELKKNILNSWWRRHVYYRDDVVGLDTSILTPHPVLKASGHVDEFTDLLVDCTLTKERFRPDKAPALTTDKNGHIPITAPDKDTALSWKKAIQEQFAPHVKITMEGKRILLHITSVSQPGARGQNGKIVFDMVDPNDTPFELPYHGYVEPNTNSPFLTDSRPFNLMFKTFLDPIDPIDRVIQTTMDHSNDTKPVIREAVDEVLKPSTVYLRPETAQGVFVNFEQVVRTMKTKPPFGIAQVGKSFRNEIRLEHGIFRTPEFEQLELEYFVAPWEAKHYFKYWRKERYNWWLEHACHPENFRQRDHASDEMAHYATGCTDVEYLYPWGWGEVEGVAHRGNYDLTQHIKNTGANFEIVEETQPAFSDAVKESGEGEADLMPTELPARYVPHVVESSCGLNRAMLAYLCDAFHQVEDGKGKPPRNVLKLDPRLAPIKCAIMPLTGKSEFNALTQKVAKSLRRKGLFTVVESQKLKIGKRYYRHDEIGTPWCITVDYQSLEDDTVTIRDRDTGSQERVHWKKVHQVIGDRLMEGEADDDLLD</sequence>
<evidence type="ECO:0000256" key="3">
    <source>
        <dbReference type="ARBA" id="ARBA00022840"/>
    </source>
</evidence>